<reference evidence="1" key="1">
    <citation type="journal article" date="2014" name="BMC Genomics">
        <title>Characterizing the developmental transcriptome of the oriental fruit fly, Bactrocera dorsalis (Diptera: Tephritidae) through comparative genomic analysis with Drosophila melanogaster utilizing modENCODE datasets.</title>
        <authorList>
            <person name="Geib S.M."/>
            <person name="Calla B."/>
            <person name="Hall B."/>
            <person name="Hou S."/>
            <person name="Manoukis N.C."/>
        </authorList>
    </citation>
    <scope>NUCLEOTIDE SEQUENCE</scope>
    <source>
        <strain evidence="1">Punador</strain>
    </source>
</reference>
<proteinExistence type="predicted"/>
<dbReference type="AlphaFoldDB" id="A0A034VR27"/>
<sequence length="120" mass="13859">MEIQMEKDKIECADLKKCGEITTQLSIGHKEFFLNCGFCHYTFLQLGDFIQHICADHMCHFMNPKVEDKVDYSLQEDIEDIEQDNFPTTVSNEEDMDYGDVQFSAADSNEVMFGNLINQT</sequence>
<dbReference type="EMBL" id="GAKP01014023">
    <property type="protein sequence ID" value="JAC44929.1"/>
    <property type="molecule type" value="Transcribed_RNA"/>
</dbReference>
<organism evidence="1">
    <name type="scientific">Bactrocera dorsalis</name>
    <name type="common">Oriental fruit fly</name>
    <name type="synonym">Dacus dorsalis</name>
    <dbReference type="NCBI Taxonomy" id="27457"/>
    <lineage>
        <taxon>Eukaryota</taxon>
        <taxon>Metazoa</taxon>
        <taxon>Ecdysozoa</taxon>
        <taxon>Arthropoda</taxon>
        <taxon>Hexapoda</taxon>
        <taxon>Insecta</taxon>
        <taxon>Pterygota</taxon>
        <taxon>Neoptera</taxon>
        <taxon>Endopterygota</taxon>
        <taxon>Diptera</taxon>
        <taxon>Brachycera</taxon>
        <taxon>Muscomorpha</taxon>
        <taxon>Tephritoidea</taxon>
        <taxon>Tephritidae</taxon>
        <taxon>Bactrocera</taxon>
        <taxon>Bactrocera</taxon>
    </lineage>
</organism>
<accession>A0A034VR27</accession>
<dbReference type="OrthoDB" id="427030at2759"/>
<protein>
    <submittedName>
        <fullName evidence="1">Uncharacterized protein</fullName>
    </submittedName>
</protein>
<evidence type="ECO:0000313" key="1">
    <source>
        <dbReference type="EMBL" id="JAC44929.1"/>
    </source>
</evidence>
<name>A0A034VR27_BACDO</name>